<dbReference type="GeneID" id="88777545"/>
<name>A0A4P9J5T5_9GAMM</name>
<dbReference type="InterPro" id="IPR025534">
    <property type="entry name" value="DUF4420"/>
</dbReference>
<evidence type="ECO:0000313" key="1">
    <source>
        <dbReference type="EMBL" id="QCU76343.1"/>
    </source>
</evidence>
<dbReference type="KEGG" id="pdv:FFU37_17895"/>
<dbReference type="Proteomes" id="UP000310065">
    <property type="component" value="Chromosome S1"/>
</dbReference>
<reference evidence="1 2" key="1">
    <citation type="submission" date="2019-05" db="EMBL/GenBank/DDBJ databases">
        <title>Complete genome sequence of Pseudoalteromonas sp. 16-SW-7(T) isolated from the Okhotsk Sea, Russia.</title>
        <authorList>
            <person name="Nguyen T.H."/>
            <person name="Nedashkovskaya O.I."/>
            <person name="Kim S.-G."/>
        </authorList>
    </citation>
    <scope>NUCLEOTIDE SEQUENCE [LARGE SCALE GENOMIC DNA]</scope>
    <source>
        <strain evidence="1 2">16-SW-7</strain>
    </source>
</reference>
<evidence type="ECO:0000313" key="2">
    <source>
        <dbReference type="Proteomes" id="UP000310065"/>
    </source>
</evidence>
<dbReference type="Pfam" id="PF14390">
    <property type="entry name" value="DUF4420"/>
    <property type="match status" value="1"/>
</dbReference>
<protein>
    <submittedName>
        <fullName evidence="1">PD-(D/E)XK motif protein</fullName>
    </submittedName>
</protein>
<proteinExistence type="predicted"/>
<dbReference type="RefSeq" id="WP_138490177.1">
    <property type="nucleotide sequence ID" value="NZ_CP040559.1"/>
</dbReference>
<dbReference type="EMBL" id="CP040559">
    <property type="protein sequence ID" value="QCU76343.1"/>
    <property type="molecule type" value="Genomic_DNA"/>
</dbReference>
<sequence length="322" mass="36910">MKVEHLNTKWGQISASNIVKGHKSLRINASCYSDMHLAIDEQGNHCLILILPIDYELKFKVIKKDKISLEYFSDKNYVVMTLLDSEFNGLFDDLILSIYNAIKSIEEVEVYSKVFIQTFHQWVLFFSPEYSTKLSKDVIKGILGELIVLRELVLNSGWRDINEALLGWVGPYDQTHDFVYLDKNIEVKTKNDKQVSVRISSEHQLAIEEGKKLILSVVSVSEDLINGASLKMIVQELKVLTFEMFGDFSIVLKALHQKGLTLQNLSCYDNYRFKAMTITDFNCLNEGFPKITSANLPSNITNVKYDLNLSKMSKFTIQVREL</sequence>
<organism evidence="1 2">
    <name type="scientific">Pseudoalteromonas distincta</name>
    <dbReference type="NCBI Taxonomy" id="77608"/>
    <lineage>
        <taxon>Bacteria</taxon>
        <taxon>Pseudomonadati</taxon>
        <taxon>Pseudomonadota</taxon>
        <taxon>Gammaproteobacteria</taxon>
        <taxon>Alteromonadales</taxon>
        <taxon>Pseudoalteromonadaceae</taxon>
        <taxon>Pseudoalteromonas</taxon>
    </lineage>
</organism>
<accession>A0A4P9J5T5</accession>
<gene>
    <name evidence="1" type="ORF">FFU37_17895</name>
</gene>
<dbReference type="AlphaFoldDB" id="A0A4P9J5T5"/>